<dbReference type="SUPFAM" id="SSF56801">
    <property type="entry name" value="Acetyl-CoA synthetase-like"/>
    <property type="match status" value="1"/>
</dbReference>
<dbReference type="Gene3D" id="3.40.50.980">
    <property type="match status" value="1"/>
</dbReference>
<dbReference type="Pfam" id="PF00501">
    <property type="entry name" value="AMP-binding"/>
    <property type="match status" value="1"/>
</dbReference>
<sequence>MHDCPAELNFASHLAALNAPRAAKTAYIDDRRELSYGELAERVARFGGALRRLGLRREEHVLMVMHDTVDWPVAFLGALHAGVVPVAVNTLLTPDDYAYIAAHCRARALVVSESLLPQLQPTLDSGQHDIEHVIVSEPTQTAAGRLGFESLLADAPIVAAARTLADEIAFWLYSSGSTGKPKGVVHTHGNLWHTAELYAKPVLGIREEDVAFSAAKLFFAYGLGNGLTFPLSVGATTILMAERPTPQAVFKRLTMHRPSVFYGVPTLYASMMASPDLPARDTVAMRICASAGEALPRDIGERFTRHFGCQILDGIGSTEMLHIFLSNQLGQFRYGTTGKPVPGYEVQLRDDAGSPVAPGAIGDLYIKGPSAALMYWNNRDKTRQCFLGDWLKSGDKYSCDEEGYYVYAGRSDDMIKVSGQYVSPVEVENVLVQHEAVLEAAVIGVPDHDGLIKTKAYVVLRPGYAPDASTGAALQDYVKSHLAPFKYPRQINFTEELPKTATGKIQRFRLRQMEEASL</sequence>
<dbReference type="GO" id="GO:0044550">
    <property type="term" value="P:secondary metabolite biosynthetic process"/>
    <property type="evidence" value="ECO:0007669"/>
    <property type="project" value="TreeGrafter"/>
</dbReference>
<evidence type="ECO:0000256" key="1">
    <source>
        <dbReference type="ARBA" id="ARBA00022598"/>
    </source>
</evidence>
<dbReference type="Gene3D" id="2.30.38.10">
    <property type="entry name" value="Luciferase, Domain 3"/>
    <property type="match status" value="1"/>
</dbReference>
<dbReference type="PANTHER" id="PTHR43352">
    <property type="entry name" value="ACETYL-COA SYNTHETASE"/>
    <property type="match status" value="1"/>
</dbReference>
<organism evidence="4 5">
    <name type="scientific">Bordetella holmesii CDC-H585-BH</name>
    <dbReference type="NCBI Taxonomy" id="1331206"/>
    <lineage>
        <taxon>Bacteria</taxon>
        <taxon>Pseudomonadati</taxon>
        <taxon>Pseudomonadota</taxon>
        <taxon>Betaproteobacteria</taxon>
        <taxon>Burkholderiales</taxon>
        <taxon>Alcaligenaceae</taxon>
        <taxon>Bordetella</taxon>
    </lineage>
</organism>
<dbReference type="EC" id="6.2.1.25" evidence="4"/>
<keyword evidence="1 4" id="KW-0436">Ligase</keyword>
<dbReference type="Proteomes" id="UP000026682">
    <property type="component" value="Unassembled WGS sequence"/>
</dbReference>
<gene>
    <name evidence="4" type="primary">bclA</name>
    <name evidence="4" type="ORF">L497_3661</name>
</gene>
<dbReference type="GO" id="GO:0018858">
    <property type="term" value="F:benzoate-CoA ligase activity"/>
    <property type="evidence" value="ECO:0007669"/>
    <property type="project" value="UniProtKB-EC"/>
</dbReference>
<dbReference type="PANTHER" id="PTHR43352:SF1">
    <property type="entry name" value="ANTHRANILATE--COA LIGASE"/>
    <property type="match status" value="1"/>
</dbReference>
<evidence type="ECO:0000313" key="5">
    <source>
        <dbReference type="Proteomes" id="UP000026682"/>
    </source>
</evidence>
<dbReference type="InterPro" id="IPR011957">
    <property type="entry name" value="Benz_CoA_lig"/>
</dbReference>
<evidence type="ECO:0000259" key="2">
    <source>
        <dbReference type="Pfam" id="PF00501"/>
    </source>
</evidence>
<dbReference type="CDD" id="cd05959">
    <property type="entry name" value="BCL_4HBCL"/>
    <property type="match status" value="1"/>
</dbReference>
<dbReference type="InterPro" id="IPR025110">
    <property type="entry name" value="AMP-bd_C"/>
</dbReference>
<dbReference type="GeneID" id="93121231"/>
<accession>A0A158M6R6</accession>
<evidence type="ECO:0000259" key="3">
    <source>
        <dbReference type="Pfam" id="PF13193"/>
    </source>
</evidence>
<dbReference type="AlphaFoldDB" id="A0A158M6R6"/>
<dbReference type="Pfam" id="PF13193">
    <property type="entry name" value="AMP-binding_C"/>
    <property type="match status" value="1"/>
</dbReference>
<feature type="domain" description="AMP-dependent synthetase/ligase" evidence="2">
    <location>
        <begin position="22"/>
        <end position="376"/>
    </location>
</feature>
<dbReference type="Gene3D" id="3.40.50.12820">
    <property type="match status" value="1"/>
</dbReference>
<proteinExistence type="predicted"/>
<dbReference type="PATRIC" id="fig|1331206.3.peg.1478"/>
<dbReference type="GO" id="GO:0005524">
    <property type="term" value="F:ATP binding"/>
    <property type="evidence" value="ECO:0007669"/>
    <property type="project" value="InterPro"/>
</dbReference>
<dbReference type="EMBL" id="JFZZ01000052">
    <property type="protein sequence ID" value="KAK95563.1"/>
    <property type="molecule type" value="Genomic_DNA"/>
</dbReference>
<protein>
    <submittedName>
        <fullName evidence="4">Benzoate--CoA ligase</fullName>
        <ecNumber evidence="4">6.2.1.25</ecNumber>
    </submittedName>
</protein>
<comment type="caution">
    <text evidence="4">The sequence shown here is derived from an EMBL/GenBank/DDBJ whole genome shotgun (WGS) entry which is preliminary data.</text>
</comment>
<dbReference type="RefSeq" id="WP_005018559.1">
    <property type="nucleotide sequence ID" value="NZ_JFZZ01000052.1"/>
</dbReference>
<dbReference type="InterPro" id="IPR045851">
    <property type="entry name" value="AMP-bd_C_sf"/>
</dbReference>
<dbReference type="InterPro" id="IPR000873">
    <property type="entry name" value="AMP-dep_synth/lig_dom"/>
</dbReference>
<dbReference type="STRING" id="35814.BBB42_02855"/>
<feature type="domain" description="AMP-binding enzyme C-terminal" evidence="3">
    <location>
        <begin position="426"/>
        <end position="504"/>
    </location>
</feature>
<name>A0A158M6R6_9BORD</name>
<reference evidence="4 5" key="1">
    <citation type="submission" date="2014-03" db="EMBL/GenBank/DDBJ databases">
        <title>Genome sequence of Bordetella holmseii.</title>
        <authorList>
            <person name="Harvill E."/>
            <person name="Goodfield L.L."/>
            <person name="Ivanov Y."/>
            <person name="Meyer J.A."/>
            <person name="Newth C."/>
            <person name="Cassiday P."/>
            <person name="Tondella M.L."/>
            <person name="Liao P."/>
            <person name="Zimmerman J."/>
            <person name="Meert K."/>
            <person name="Wessel D."/>
            <person name="Berger J."/>
            <person name="Dean J.M."/>
            <person name="Holubkov R."/>
            <person name="Burr J."/>
            <person name="Liu T."/>
            <person name="Brinkac L.M."/>
            <person name="Sanka R."/>
            <person name="Kim M."/>
            <person name="Losada L."/>
        </authorList>
    </citation>
    <scope>NUCLEOTIDE SEQUENCE [LARGE SCALE GENOMIC DNA]</scope>
    <source>
        <strain evidence="4 5">CDC-H585-BH</strain>
    </source>
</reference>
<dbReference type="NCBIfam" id="TIGR02262">
    <property type="entry name" value="benz_CoA_lig"/>
    <property type="match status" value="1"/>
</dbReference>
<evidence type="ECO:0000313" key="4">
    <source>
        <dbReference type="EMBL" id="KAK95563.1"/>
    </source>
</evidence>
<dbReference type="Gene3D" id="3.30.300.30">
    <property type="match status" value="1"/>
</dbReference>